<name>A0ABV0RZX9_9TELE</name>
<dbReference type="PANTHER" id="PTHR24064">
    <property type="entry name" value="SOLUTE CARRIER FAMILY 22 MEMBER"/>
    <property type="match status" value="1"/>
</dbReference>
<dbReference type="SUPFAM" id="SSF103473">
    <property type="entry name" value="MFS general substrate transporter"/>
    <property type="match status" value="1"/>
</dbReference>
<feature type="transmembrane region" description="Helical" evidence="5">
    <location>
        <begin position="42"/>
        <end position="64"/>
    </location>
</feature>
<keyword evidence="3 5" id="KW-1133">Transmembrane helix</keyword>
<dbReference type="Gene3D" id="1.20.1250.20">
    <property type="entry name" value="MFS general substrate transporter like domains"/>
    <property type="match status" value="1"/>
</dbReference>
<evidence type="ECO:0000313" key="6">
    <source>
        <dbReference type="EMBL" id="MEQ2213416.1"/>
    </source>
</evidence>
<evidence type="ECO:0000256" key="3">
    <source>
        <dbReference type="ARBA" id="ARBA00022989"/>
    </source>
</evidence>
<reference evidence="6 7" key="1">
    <citation type="submission" date="2021-06" db="EMBL/GenBank/DDBJ databases">
        <authorList>
            <person name="Palmer J.M."/>
        </authorList>
    </citation>
    <scope>NUCLEOTIDE SEQUENCE [LARGE SCALE GENOMIC DNA]</scope>
    <source>
        <strain evidence="6 7">XC_2019</strain>
        <tissue evidence="6">Muscle</tissue>
    </source>
</reference>
<proteinExistence type="predicted"/>
<dbReference type="EMBL" id="JAHRIN010061868">
    <property type="protein sequence ID" value="MEQ2213416.1"/>
    <property type="molecule type" value="Genomic_DNA"/>
</dbReference>
<evidence type="ECO:0000256" key="5">
    <source>
        <dbReference type="SAM" id="Phobius"/>
    </source>
</evidence>
<gene>
    <name evidence="6" type="ORF">XENOCAPTIV_014738</name>
</gene>
<evidence type="ECO:0000256" key="2">
    <source>
        <dbReference type="ARBA" id="ARBA00022692"/>
    </source>
</evidence>
<dbReference type="Proteomes" id="UP001434883">
    <property type="component" value="Unassembled WGS sequence"/>
</dbReference>
<evidence type="ECO:0000256" key="1">
    <source>
        <dbReference type="ARBA" id="ARBA00004141"/>
    </source>
</evidence>
<evidence type="ECO:0000256" key="4">
    <source>
        <dbReference type="ARBA" id="ARBA00023136"/>
    </source>
</evidence>
<dbReference type="InterPro" id="IPR036259">
    <property type="entry name" value="MFS_trans_sf"/>
</dbReference>
<dbReference type="Pfam" id="PF07690">
    <property type="entry name" value="MFS_1"/>
    <property type="match status" value="1"/>
</dbReference>
<keyword evidence="4 5" id="KW-0472">Membrane</keyword>
<evidence type="ECO:0008006" key="8">
    <source>
        <dbReference type="Google" id="ProtNLM"/>
    </source>
</evidence>
<accession>A0ABV0RZX9</accession>
<feature type="transmembrane region" description="Helical" evidence="5">
    <location>
        <begin position="12"/>
        <end position="30"/>
    </location>
</feature>
<keyword evidence="2 5" id="KW-0812">Transmembrane</keyword>
<sequence>MLDVLKSSKLRCITLLCLLLWMAINIGYFGLSLNTSNLSGNPFMNCFLSAITEVPAYIVSTCLLRKCPRRAILSTFLIIGGGVLLLIQFIPDTLHYLALALEMIGKFGFTMAFTIVYIYTAEIYPTVLRNVGMGMCSSAARIGSITAPYVIYLGTYNKVLPYILMGSLTIASSVVNLFLPETFNKDLPETVEQMQECQGFCGGSTKRKYFQNGASRKQPVLQKEKSEVQTLSL</sequence>
<organism evidence="6 7">
    <name type="scientific">Xenoophorus captivus</name>
    <dbReference type="NCBI Taxonomy" id="1517983"/>
    <lineage>
        <taxon>Eukaryota</taxon>
        <taxon>Metazoa</taxon>
        <taxon>Chordata</taxon>
        <taxon>Craniata</taxon>
        <taxon>Vertebrata</taxon>
        <taxon>Euteleostomi</taxon>
        <taxon>Actinopterygii</taxon>
        <taxon>Neopterygii</taxon>
        <taxon>Teleostei</taxon>
        <taxon>Neoteleostei</taxon>
        <taxon>Acanthomorphata</taxon>
        <taxon>Ovalentaria</taxon>
        <taxon>Atherinomorphae</taxon>
        <taxon>Cyprinodontiformes</taxon>
        <taxon>Goodeidae</taxon>
        <taxon>Xenoophorus</taxon>
    </lineage>
</organism>
<dbReference type="InterPro" id="IPR011701">
    <property type="entry name" value="MFS"/>
</dbReference>
<keyword evidence="7" id="KW-1185">Reference proteome</keyword>
<protein>
    <recommendedName>
        <fullName evidence="8">Solute carrier family 22 member 5</fullName>
    </recommendedName>
</protein>
<feature type="transmembrane region" description="Helical" evidence="5">
    <location>
        <begin position="71"/>
        <end position="90"/>
    </location>
</feature>
<comment type="caution">
    <text evidence="6">The sequence shown here is derived from an EMBL/GenBank/DDBJ whole genome shotgun (WGS) entry which is preliminary data.</text>
</comment>
<evidence type="ECO:0000313" key="7">
    <source>
        <dbReference type="Proteomes" id="UP001434883"/>
    </source>
</evidence>
<comment type="subcellular location">
    <subcellularLocation>
        <location evidence="1">Membrane</location>
        <topology evidence="1">Multi-pass membrane protein</topology>
    </subcellularLocation>
</comment>